<dbReference type="RefSeq" id="WP_136546515.1">
    <property type="nucleotide sequence ID" value="NZ_CP031093.1"/>
</dbReference>
<evidence type="ECO:0000259" key="1">
    <source>
        <dbReference type="Pfam" id="PF01370"/>
    </source>
</evidence>
<dbReference type="Proteomes" id="UP000298049">
    <property type="component" value="Chromosome"/>
</dbReference>
<dbReference type="InterPro" id="IPR036291">
    <property type="entry name" value="NAD(P)-bd_dom_sf"/>
</dbReference>
<gene>
    <name evidence="2" type="ORF">soil367_02300</name>
</gene>
<name>A0A4P7XEA5_9ALTE</name>
<sequence length="289" mass="31738">MASATQRYRILLAGCGRLGSRIGRALADEHDVWGLRRSANPVPAPIRRLQADLLDRTALAATLPTDLDIVIFCLSPKTYDDAGYRAAYVLALDNLLGELEAQKSPPQHVFFISSTAVYQQDDDSWVDESSPTEPNRFSGVRVLEGERRLSRSPLAGTAVRFSGIYGRDRRGMLERIKAGKLAPGTNSPFTNRIHEDDCVGIMSHLVAQHAQGETLHPRYLASDCEPVRQGDLVAWVRAQTDCLPVEPEATASGRAGSKRCDNSRVRASGYVFSYPTFREGYAEMIQSGG</sequence>
<evidence type="ECO:0000313" key="2">
    <source>
        <dbReference type="EMBL" id="QCF24873.1"/>
    </source>
</evidence>
<dbReference type="PANTHER" id="PTHR48079:SF6">
    <property type="entry name" value="NAD(P)-BINDING DOMAIN-CONTAINING PROTEIN-RELATED"/>
    <property type="match status" value="1"/>
</dbReference>
<dbReference type="Gene3D" id="3.40.50.720">
    <property type="entry name" value="NAD(P)-binding Rossmann-like Domain"/>
    <property type="match status" value="1"/>
</dbReference>
<dbReference type="PANTHER" id="PTHR48079">
    <property type="entry name" value="PROTEIN YEEZ"/>
    <property type="match status" value="1"/>
</dbReference>
<proteinExistence type="predicted"/>
<accession>A0A4P7XEA5</accession>
<dbReference type="InterPro" id="IPR001509">
    <property type="entry name" value="Epimerase_deHydtase"/>
</dbReference>
<dbReference type="Pfam" id="PF01370">
    <property type="entry name" value="Epimerase"/>
    <property type="match status" value="1"/>
</dbReference>
<dbReference type="EMBL" id="CP031093">
    <property type="protein sequence ID" value="QCF24873.1"/>
    <property type="molecule type" value="Genomic_DNA"/>
</dbReference>
<evidence type="ECO:0000313" key="3">
    <source>
        <dbReference type="Proteomes" id="UP000298049"/>
    </source>
</evidence>
<dbReference type="KEGG" id="hmi:soil367_02300"/>
<dbReference type="SUPFAM" id="SSF51735">
    <property type="entry name" value="NAD(P)-binding Rossmann-fold domains"/>
    <property type="match status" value="1"/>
</dbReference>
<dbReference type="AlphaFoldDB" id="A0A4P7XEA5"/>
<keyword evidence="3" id="KW-1185">Reference proteome</keyword>
<feature type="domain" description="NAD-dependent epimerase/dehydratase" evidence="1">
    <location>
        <begin position="13"/>
        <end position="167"/>
    </location>
</feature>
<organism evidence="2 3">
    <name type="scientific">Hydrocarboniclastica marina</name>
    <dbReference type="NCBI Taxonomy" id="2259620"/>
    <lineage>
        <taxon>Bacteria</taxon>
        <taxon>Pseudomonadati</taxon>
        <taxon>Pseudomonadota</taxon>
        <taxon>Gammaproteobacteria</taxon>
        <taxon>Alteromonadales</taxon>
        <taxon>Alteromonadaceae</taxon>
        <taxon>Hydrocarboniclastica</taxon>
    </lineage>
</organism>
<dbReference type="GO" id="GO:0005737">
    <property type="term" value="C:cytoplasm"/>
    <property type="evidence" value="ECO:0007669"/>
    <property type="project" value="TreeGrafter"/>
</dbReference>
<dbReference type="GO" id="GO:0004029">
    <property type="term" value="F:aldehyde dehydrogenase (NAD+) activity"/>
    <property type="evidence" value="ECO:0007669"/>
    <property type="project" value="TreeGrafter"/>
</dbReference>
<dbReference type="OrthoDB" id="9808276at2"/>
<dbReference type="InterPro" id="IPR051783">
    <property type="entry name" value="NAD(P)-dependent_oxidoreduct"/>
</dbReference>
<protein>
    <submittedName>
        <fullName evidence="2">NAD-dependent epimerase/dehydratase family protein</fullName>
    </submittedName>
</protein>
<reference evidence="2 3" key="1">
    <citation type="submission" date="2018-07" db="EMBL/GenBank/DDBJ databases">
        <title>Marsedoiliclastica nanhaica gen. nov. sp. nov., a novel marine hydrocarbonoclastic bacterium isolated from an in-situ enriched hydrocarbon-degrading consortium in deep-sea sediment.</title>
        <authorList>
            <person name="Dong C."/>
            <person name="Ma T."/>
            <person name="Liu R."/>
            <person name="Shao Z."/>
        </authorList>
    </citation>
    <scope>NUCLEOTIDE SEQUENCE [LARGE SCALE GENOMIC DNA]</scope>
    <source>
        <strain evidence="3">soil36-7</strain>
    </source>
</reference>